<evidence type="ECO:0000256" key="2">
    <source>
        <dbReference type="ARBA" id="ARBA00023054"/>
    </source>
</evidence>
<protein>
    <submittedName>
        <fullName evidence="6">Multidrug resistance efflux pump</fullName>
    </submittedName>
</protein>
<accession>A0A0B8NUM0</accession>
<proteinExistence type="predicted"/>
<dbReference type="Gene3D" id="2.40.30.170">
    <property type="match status" value="1"/>
</dbReference>
<evidence type="ECO:0000313" key="7">
    <source>
        <dbReference type="Proteomes" id="UP000031671"/>
    </source>
</evidence>
<name>A0A0B8NUM0_9VIBR</name>
<feature type="domain" description="p-hydroxybenzoic acid efflux pump subunit AaeA-like beta-barrel" evidence="5">
    <location>
        <begin position="143"/>
        <end position="224"/>
    </location>
</feature>
<evidence type="ECO:0000256" key="3">
    <source>
        <dbReference type="SAM" id="Coils"/>
    </source>
</evidence>
<dbReference type="PANTHER" id="PTHR32347">
    <property type="entry name" value="EFFLUX SYSTEM COMPONENT YKNX-RELATED"/>
    <property type="match status" value="1"/>
</dbReference>
<keyword evidence="2 3" id="KW-0175">Coiled coil</keyword>
<dbReference type="AlphaFoldDB" id="A0A0B8NUM0"/>
<dbReference type="InterPro" id="IPR058634">
    <property type="entry name" value="AaeA-lik-b-barrel"/>
</dbReference>
<dbReference type="Gene3D" id="1.10.287.470">
    <property type="entry name" value="Helix hairpin bin"/>
    <property type="match status" value="1"/>
</dbReference>
<feature type="domain" description="Multidrug resistance protein MdtA-like alpha-helical hairpin" evidence="4">
    <location>
        <begin position="14"/>
        <end position="79"/>
    </location>
</feature>
<reference evidence="6 7" key="2">
    <citation type="submission" date="2015-01" db="EMBL/GenBank/DDBJ databases">
        <authorList>
            <consortium name="NBRP consortium"/>
            <person name="Sawabe T."/>
            <person name="Meirelles P."/>
            <person name="Feng G."/>
            <person name="Sayaka M."/>
            <person name="Hattori M."/>
            <person name="Ohkuma M."/>
        </authorList>
    </citation>
    <scope>NUCLEOTIDE SEQUENCE [LARGE SCALE GENOMIC DNA]</scope>
    <source>
        <strain evidence="7">JCM 19231</strain>
    </source>
</reference>
<dbReference type="InterPro" id="IPR050465">
    <property type="entry name" value="UPF0194_transport"/>
</dbReference>
<dbReference type="PANTHER" id="PTHR32347:SF23">
    <property type="entry name" value="BLL5650 PROTEIN"/>
    <property type="match status" value="1"/>
</dbReference>
<dbReference type="EMBL" id="BBRZ01000059">
    <property type="protein sequence ID" value="GAM57616.1"/>
    <property type="molecule type" value="Genomic_DNA"/>
</dbReference>
<evidence type="ECO:0000313" key="6">
    <source>
        <dbReference type="EMBL" id="GAM57616.1"/>
    </source>
</evidence>
<keyword evidence="7" id="KW-1185">Reference proteome</keyword>
<reference evidence="6 7" key="1">
    <citation type="submission" date="2015-01" db="EMBL/GenBank/DDBJ databases">
        <title>Vibrio sp. C1 JCM 19231 whole genome shotgun sequence.</title>
        <authorList>
            <person name="Sawabe T."/>
            <person name="Meirelles P."/>
            <person name="Feng G."/>
            <person name="Sayaka M."/>
            <person name="Hattori M."/>
            <person name="Ohkuma M."/>
        </authorList>
    </citation>
    <scope>NUCLEOTIDE SEQUENCE [LARGE SCALE GENOMIC DNA]</scope>
    <source>
        <strain evidence="7">JCM 19231</strain>
    </source>
</reference>
<dbReference type="GO" id="GO:0030313">
    <property type="term" value="C:cell envelope"/>
    <property type="evidence" value="ECO:0007669"/>
    <property type="project" value="UniProtKB-SubCell"/>
</dbReference>
<sequence>MAGQDIGAGTANVATAQAQLVEAQTNLEHINAQSARVFELEQKKLFSKSEGDKARAAIKQARAQVRSAQANLEKAKSQLGAEGENNPKIRAAMAQLQKAQLDLSRTTVLAPTNGGITNLQVDVGYYANPSQPVMTFVDADDVWIEVYLKENNLANLKVGDDADIVLDVLPGRIFKGKVRSIGFAVQTGSTNQVGGLVSVKTSSGWLRDPQRFPVIVSFEEEVPQGLRRVGGQADVQLYTGSNFVLNAISKVYIRLLSWISYVY</sequence>
<evidence type="ECO:0000259" key="4">
    <source>
        <dbReference type="Pfam" id="PF25876"/>
    </source>
</evidence>
<evidence type="ECO:0000259" key="5">
    <source>
        <dbReference type="Pfam" id="PF25963"/>
    </source>
</evidence>
<evidence type="ECO:0000256" key="1">
    <source>
        <dbReference type="ARBA" id="ARBA00004196"/>
    </source>
</evidence>
<organism evidence="6 7">
    <name type="scientific">Vibrio ishigakensis</name>
    <dbReference type="NCBI Taxonomy" id="1481914"/>
    <lineage>
        <taxon>Bacteria</taxon>
        <taxon>Pseudomonadati</taxon>
        <taxon>Pseudomonadota</taxon>
        <taxon>Gammaproteobacteria</taxon>
        <taxon>Vibrionales</taxon>
        <taxon>Vibrionaceae</taxon>
        <taxon>Vibrio</taxon>
    </lineage>
</organism>
<dbReference type="SUPFAM" id="SSF111369">
    <property type="entry name" value="HlyD-like secretion proteins"/>
    <property type="match status" value="2"/>
</dbReference>
<dbReference type="InterPro" id="IPR058624">
    <property type="entry name" value="MdtA-like_HH"/>
</dbReference>
<dbReference type="Pfam" id="PF25963">
    <property type="entry name" value="Beta-barrel_AAEA"/>
    <property type="match status" value="1"/>
</dbReference>
<dbReference type="Proteomes" id="UP000031671">
    <property type="component" value="Unassembled WGS sequence"/>
</dbReference>
<gene>
    <name evidence="6" type="ORF">JCM19231_4777</name>
</gene>
<comment type="caution">
    <text evidence="6">The sequence shown here is derived from an EMBL/GenBank/DDBJ whole genome shotgun (WGS) entry which is preliminary data.</text>
</comment>
<comment type="subcellular location">
    <subcellularLocation>
        <location evidence="1">Cell envelope</location>
    </subcellularLocation>
</comment>
<feature type="coiled-coil region" evidence="3">
    <location>
        <begin position="13"/>
        <end position="78"/>
    </location>
</feature>
<dbReference type="Pfam" id="PF25876">
    <property type="entry name" value="HH_MFP_RND"/>
    <property type="match status" value="1"/>
</dbReference>